<dbReference type="PROSITE" id="PS00659">
    <property type="entry name" value="GLYCOSYL_HYDROL_F5"/>
    <property type="match status" value="1"/>
</dbReference>
<evidence type="ECO:0000256" key="6">
    <source>
        <dbReference type="ARBA" id="ARBA00023326"/>
    </source>
</evidence>
<organism evidence="9 10">
    <name type="scientific">Anaerocolumna jejuensis DSM 15929</name>
    <dbReference type="NCBI Taxonomy" id="1121322"/>
    <lineage>
        <taxon>Bacteria</taxon>
        <taxon>Bacillati</taxon>
        <taxon>Bacillota</taxon>
        <taxon>Clostridia</taxon>
        <taxon>Lachnospirales</taxon>
        <taxon>Lachnospiraceae</taxon>
        <taxon>Anaerocolumna</taxon>
    </lineage>
</organism>
<evidence type="ECO:0000259" key="8">
    <source>
        <dbReference type="Pfam" id="PF00150"/>
    </source>
</evidence>
<dbReference type="SUPFAM" id="SSF51445">
    <property type="entry name" value="(Trans)glycosidases"/>
    <property type="match status" value="1"/>
</dbReference>
<evidence type="ECO:0000256" key="2">
    <source>
        <dbReference type="ARBA" id="ARBA00022801"/>
    </source>
</evidence>
<protein>
    <submittedName>
        <fullName evidence="9">Cellulase (Glycosyl hydrolase family 5)</fullName>
    </submittedName>
</protein>
<dbReference type="OrthoDB" id="9800475at2"/>
<dbReference type="AlphaFoldDB" id="A0A1M6XHA7"/>
<dbReference type="InterPro" id="IPR018087">
    <property type="entry name" value="Glyco_hydro_5_CS"/>
</dbReference>
<evidence type="ECO:0000256" key="7">
    <source>
        <dbReference type="RuleBase" id="RU361153"/>
    </source>
</evidence>
<keyword evidence="3" id="KW-0136">Cellulose degradation</keyword>
<reference evidence="9 10" key="1">
    <citation type="submission" date="2016-11" db="EMBL/GenBank/DDBJ databases">
        <authorList>
            <person name="Jaros S."/>
            <person name="Januszkiewicz K."/>
            <person name="Wedrychowicz H."/>
        </authorList>
    </citation>
    <scope>NUCLEOTIDE SEQUENCE [LARGE SCALE GENOMIC DNA]</scope>
    <source>
        <strain evidence="9 10">DSM 15929</strain>
    </source>
</reference>
<dbReference type="GO" id="GO:0030245">
    <property type="term" value="P:cellulose catabolic process"/>
    <property type="evidence" value="ECO:0007669"/>
    <property type="project" value="UniProtKB-KW"/>
</dbReference>
<dbReference type="InterPro" id="IPR050386">
    <property type="entry name" value="Glycosyl_hydrolase_5"/>
</dbReference>
<dbReference type="Gene3D" id="3.20.20.80">
    <property type="entry name" value="Glycosidases"/>
    <property type="match status" value="1"/>
</dbReference>
<dbReference type="EMBL" id="FRAC01000022">
    <property type="protein sequence ID" value="SHL05342.1"/>
    <property type="molecule type" value="Genomic_DNA"/>
</dbReference>
<keyword evidence="2 7" id="KW-0378">Hydrolase</keyword>
<dbReference type="GO" id="GO:0005576">
    <property type="term" value="C:extracellular region"/>
    <property type="evidence" value="ECO:0007669"/>
    <property type="project" value="TreeGrafter"/>
</dbReference>
<evidence type="ECO:0000256" key="1">
    <source>
        <dbReference type="ARBA" id="ARBA00005641"/>
    </source>
</evidence>
<dbReference type="GO" id="GO:0009986">
    <property type="term" value="C:cell surface"/>
    <property type="evidence" value="ECO:0007669"/>
    <property type="project" value="TreeGrafter"/>
</dbReference>
<feature type="domain" description="Glycoside hydrolase family 5" evidence="8">
    <location>
        <begin position="31"/>
        <end position="331"/>
    </location>
</feature>
<dbReference type="InterPro" id="IPR017853">
    <property type="entry name" value="GH"/>
</dbReference>
<evidence type="ECO:0000256" key="3">
    <source>
        <dbReference type="ARBA" id="ARBA00023001"/>
    </source>
</evidence>
<evidence type="ECO:0000313" key="9">
    <source>
        <dbReference type="EMBL" id="SHL05342.1"/>
    </source>
</evidence>
<keyword evidence="10" id="KW-1185">Reference proteome</keyword>
<dbReference type="RefSeq" id="WP_073278594.1">
    <property type="nucleotide sequence ID" value="NZ_FRAC01000022.1"/>
</dbReference>
<dbReference type="Proteomes" id="UP000184386">
    <property type="component" value="Unassembled WGS sequence"/>
</dbReference>
<evidence type="ECO:0000256" key="5">
    <source>
        <dbReference type="ARBA" id="ARBA00023295"/>
    </source>
</evidence>
<sequence length="356" mass="42132">MLYELFGKGINIGGWLSQWNCVPVPPVEEEEMKKHFQEFITEENIKQIAGWGMDHVRLPVDYRVFEKSPSSLEFNREGFYFIDLCADWCQKYGLNLILDLHDMEGNVYGAMESPMPLLTEEGLKKKFCRIWEEITLHFLGRKAPVIMFELLNEVSDGSGYLWNELCRQAVKVIRNIDKDRYILIGSNEQNSAFRLKELQLWEDDKVFYNFHFYDPQAFTHQRAHFSEEMLLYNKEIHYPGEITGFTDFLLSNRKYIPKYARVCMEDRVDKESMRRLLKDAFDFVKYTDRELYCGEFGVITAARPQDAAAWLKDVMELLDEQRIGHAIWNYKELDFGFVNMENETVSNLIIKELFDK</sequence>
<gene>
    <name evidence="9" type="ORF">SAMN02745136_03969</name>
</gene>
<accession>A0A1M6XHA7</accession>
<evidence type="ECO:0000256" key="4">
    <source>
        <dbReference type="ARBA" id="ARBA00023277"/>
    </source>
</evidence>
<name>A0A1M6XHA7_9FIRM</name>
<comment type="similarity">
    <text evidence="1 7">Belongs to the glycosyl hydrolase 5 (cellulase A) family.</text>
</comment>
<dbReference type="PANTHER" id="PTHR31297">
    <property type="entry name" value="GLUCAN ENDO-1,6-BETA-GLUCOSIDASE B"/>
    <property type="match status" value="1"/>
</dbReference>
<dbReference type="STRING" id="1121322.SAMN02745136_03969"/>
<dbReference type="PANTHER" id="PTHR31297:SF41">
    <property type="entry name" value="ENDOGLUCANASE, PUTATIVE (AFU_ORTHOLOGUE AFUA_5G01830)-RELATED"/>
    <property type="match status" value="1"/>
</dbReference>
<dbReference type="InterPro" id="IPR001547">
    <property type="entry name" value="Glyco_hydro_5"/>
</dbReference>
<keyword evidence="5 7" id="KW-0326">Glycosidase</keyword>
<proteinExistence type="inferred from homology"/>
<keyword evidence="6" id="KW-0624">Polysaccharide degradation</keyword>
<dbReference type="GO" id="GO:0008422">
    <property type="term" value="F:beta-glucosidase activity"/>
    <property type="evidence" value="ECO:0007669"/>
    <property type="project" value="TreeGrafter"/>
</dbReference>
<dbReference type="Pfam" id="PF00150">
    <property type="entry name" value="Cellulase"/>
    <property type="match status" value="1"/>
</dbReference>
<evidence type="ECO:0000313" key="10">
    <source>
        <dbReference type="Proteomes" id="UP000184386"/>
    </source>
</evidence>
<keyword evidence="4" id="KW-0119">Carbohydrate metabolism</keyword>